<name>A0AAU8KH34_9ACTN</name>
<protein>
    <submittedName>
        <fullName evidence="1">Uncharacterized protein</fullName>
    </submittedName>
</protein>
<proteinExistence type="predicted"/>
<sequence>MIHAFAFRFRGPAGGLAVNLRADTAPLDGGIPPHSMQIHGKIWLALPASGLHWKDAAWLAFGVSLNARVLSELAPDGVLIRTSSLDYPLSDYRSEAAALAMDGWLHQRFGLESSGAAVTYDASRGGFAFSWGGTAAPFSDGPP</sequence>
<reference evidence="1" key="1">
    <citation type="submission" date="2023-10" db="EMBL/GenBank/DDBJ databases">
        <title>Complete genome sequence of Streptomyces sp. JL1001.</title>
        <authorList>
            <person name="Jiang L."/>
        </authorList>
    </citation>
    <scope>NUCLEOTIDE SEQUENCE</scope>
    <source>
        <strain evidence="1">JL1001</strain>
    </source>
</reference>
<gene>
    <name evidence="1" type="ORF">R1Y80_19475</name>
</gene>
<dbReference type="EMBL" id="CP136798">
    <property type="protein sequence ID" value="XCN15682.1"/>
    <property type="molecule type" value="Genomic_DNA"/>
</dbReference>
<dbReference type="AlphaFoldDB" id="A0AAU8KH34"/>
<dbReference type="RefSeq" id="WP_128808185.1">
    <property type="nucleotide sequence ID" value="NZ_CP136798.1"/>
</dbReference>
<evidence type="ECO:0000313" key="1">
    <source>
        <dbReference type="EMBL" id="XCN15682.1"/>
    </source>
</evidence>
<organism evidence="1">
    <name type="scientific">Streptomyces sp. JL1001</name>
    <dbReference type="NCBI Taxonomy" id="3078227"/>
    <lineage>
        <taxon>Bacteria</taxon>
        <taxon>Bacillati</taxon>
        <taxon>Actinomycetota</taxon>
        <taxon>Actinomycetes</taxon>
        <taxon>Kitasatosporales</taxon>
        <taxon>Streptomycetaceae</taxon>
        <taxon>Streptomyces</taxon>
    </lineage>
</organism>
<accession>A0AAU8KH34</accession>